<feature type="non-terminal residue" evidence="1">
    <location>
        <position position="1"/>
    </location>
</feature>
<protein>
    <submittedName>
        <fullName evidence="1">Uncharacterized protein</fullName>
    </submittedName>
</protein>
<proteinExistence type="predicted"/>
<dbReference type="AlphaFoldDB" id="X1QFR8"/>
<accession>X1QFR8</accession>
<reference evidence="1" key="1">
    <citation type="journal article" date="2014" name="Front. Microbiol.">
        <title>High frequency of phylogenetically diverse reductive dehalogenase-homologous genes in deep subseafloor sedimentary metagenomes.</title>
        <authorList>
            <person name="Kawai M."/>
            <person name="Futagami T."/>
            <person name="Toyoda A."/>
            <person name="Takaki Y."/>
            <person name="Nishi S."/>
            <person name="Hori S."/>
            <person name="Arai W."/>
            <person name="Tsubouchi T."/>
            <person name="Morono Y."/>
            <person name="Uchiyama I."/>
            <person name="Ito T."/>
            <person name="Fujiyama A."/>
            <person name="Inagaki F."/>
            <person name="Takami H."/>
        </authorList>
    </citation>
    <scope>NUCLEOTIDE SEQUENCE</scope>
    <source>
        <strain evidence="1">Expedition CK06-06</strain>
    </source>
</reference>
<dbReference type="EMBL" id="BARV01033151">
    <property type="protein sequence ID" value="GAI42114.1"/>
    <property type="molecule type" value="Genomic_DNA"/>
</dbReference>
<organism evidence="1">
    <name type="scientific">marine sediment metagenome</name>
    <dbReference type="NCBI Taxonomy" id="412755"/>
    <lineage>
        <taxon>unclassified sequences</taxon>
        <taxon>metagenomes</taxon>
        <taxon>ecological metagenomes</taxon>
    </lineage>
</organism>
<gene>
    <name evidence="1" type="ORF">S06H3_52161</name>
</gene>
<name>X1QFR8_9ZZZZ</name>
<evidence type="ECO:0000313" key="1">
    <source>
        <dbReference type="EMBL" id="GAI42114.1"/>
    </source>
</evidence>
<comment type="caution">
    <text evidence="1">The sequence shown here is derived from an EMBL/GenBank/DDBJ whole genome shotgun (WGS) entry which is preliminary data.</text>
</comment>
<sequence>PKIRTPNILNFLYLKVIYNSRISPAINVDIT</sequence>